<protein>
    <submittedName>
        <fullName evidence="1">Uncharacterized protein</fullName>
    </submittedName>
</protein>
<organism evidence="1 2">
    <name type="scientific">Catharanthus roseus</name>
    <name type="common">Madagascar periwinkle</name>
    <name type="synonym">Vinca rosea</name>
    <dbReference type="NCBI Taxonomy" id="4058"/>
    <lineage>
        <taxon>Eukaryota</taxon>
        <taxon>Viridiplantae</taxon>
        <taxon>Streptophyta</taxon>
        <taxon>Embryophyta</taxon>
        <taxon>Tracheophyta</taxon>
        <taxon>Spermatophyta</taxon>
        <taxon>Magnoliopsida</taxon>
        <taxon>eudicotyledons</taxon>
        <taxon>Gunneridae</taxon>
        <taxon>Pentapetalae</taxon>
        <taxon>asterids</taxon>
        <taxon>lamiids</taxon>
        <taxon>Gentianales</taxon>
        <taxon>Apocynaceae</taxon>
        <taxon>Rauvolfioideae</taxon>
        <taxon>Vinceae</taxon>
        <taxon>Catharanthinae</taxon>
        <taxon>Catharanthus</taxon>
    </lineage>
</organism>
<comment type="caution">
    <text evidence="1">The sequence shown here is derived from an EMBL/GenBank/DDBJ whole genome shotgun (WGS) entry which is preliminary data.</text>
</comment>
<dbReference type="Proteomes" id="UP001060085">
    <property type="component" value="Linkage Group LG01"/>
</dbReference>
<gene>
    <name evidence="1" type="ORF">M9H77_05390</name>
</gene>
<evidence type="ECO:0000313" key="1">
    <source>
        <dbReference type="EMBL" id="KAI5684162.1"/>
    </source>
</evidence>
<reference evidence="2" key="1">
    <citation type="journal article" date="2023" name="Nat. Plants">
        <title>Single-cell RNA sequencing provides a high-resolution roadmap for understanding the multicellular compartmentation of specialized metabolism.</title>
        <authorList>
            <person name="Sun S."/>
            <person name="Shen X."/>
            <person name="Li Y."/>
            <person name="Li Y."/>
            <person name="Wang S."/>
            <person name="Li R."/>
            <person name="Zhang H."/>
            <person name="Shen G."/>
            <person name="Guo B."/>
            <person name="Wei J."/>
            <person name="Xu J."/>
            <person name="St-Pierre B."/>
            <person name="Chen S."/>
            <person name="Sun C."/>
        </authorList>
    </citation>
    <scope>NUCLEOTIDE SEQUENCE [LARGE SCALE GENOMIC DNA]</scope>
</reference>
<accession>A0ACC0CH52</accession>
<name>A0ACC0CH52_CATRO</name>
<dbReference type="EMBL" id="CM044701">
    <property type="protein sequence ID" value="KAI5684162.1"/>
    <property type="molecule type" value="Genomic_DNA"/>
</dbReference>
<sequence>MQVFCIGTADSKLEELRFLAQSVQSNLSSFSANSSSKVLVSIVDVSAGEKEVENCGEFKFVSRREVLSCYNSSGGQLPEDRGKAIEIMNKALENFLQKVHGKGILAGVVGLGGSGGTSLLSSGFRSLPIGIPKVIVSTMASGQTEPYIGTSDLVLFPSVVDICGINSVSRVVLSNAGSAFAGMVIGRIKSSGESSMGENFTVGITMFGVTTPCVTAVKERLIKEGYEPLIFHATGVGGRAMEDLVRGGFIQGVLDVTTTEVADYVVGGTMACDSSRFDAILEKNIPLVLSVGALDIVNFGARDTIPSKFQQRKIYEHNKQVSLMRTTVDENKKFAAFIAEKLNKSSSKIFICLPEQGVSALDAPGKAFYDPEATGTLIKELQKLIETNEDRQVKVLPYHINDKEFANALVDSFLEICPNSKYVGEHQAVYKSIRDIQGDTPVSEIRTTDGIIPYSLGNFPNANPVTLQRTQGLLQHLKDQIKMGKPLIGAGAGTGISAKFEEAGGVDLIVVYNSGRFRMAGRGSLAGLLPFADANAVVLDMANEVLPVVKKVPVLAGVCATDPFRRMDYFLKQLESIGFSGVQNFPTVGLLDGNFRQNLEETGMGYGLEVEMIAKAHQMGLLTTPYAFNENEAVAMAKAGADIVVAHMGLTTSGSIGAKTALSLDESVLRVQAIADAVHSVNYNAIVLCHGGPISGPEDAEYVLKRTKGVHGFYGASSLERLPVEQAITATVQQYKSISIK</sequence>
<evidence type="ECO:0000313" key="2">
    <source>
        <dbReference type="Proteomes" id="UP001060085"/>
    </source>
</evidence>
<proteinExistence type="predicted"/>
<keyword evidence="2" id="KW-1185">Reference proteome</keyword>